<proteinExistence type="predicted"/>
<sequence length="189" mass="20545">MENVNAKNLSLIDQYIFKLSLADILRSTMFGTIIVLIKDITRLPLSLPGHSSIFWMGVLVLGKGLLPKFGSGIIMGIVSGILAVFLGLGKEGFFVFFKYFMPGLLIDFLAPMFYNKLDRPIVGIICGILTSLSKMAVNVALGIFLKLPLVFLTIGLGFTSVSHVVFGAAGGLIATIMIKRLKSRLSSWD</sequence>
<dbReference type="EMBL" id="CTRP01000003">
    <property type="protein sequence ID" value="CQR70332.1"/>
    <property type="molecule type" value="Genomic_DNA"/>
</dbReference>
<feature type="transmembrane region" description="Helical" evidence="1">
    <location>
        <begin position="43"/>
        <end position="62"/>
    </location>
</feature>
<feature type="transmembrane region" description="Helical" evidence="1">
    <location>
        <begin position="121"/>
        <end position="145"/>
    </location>
</feature>
<feature type="transmembrane region" description="Helical" evidence="1">
    <location>
        <begin position="69"/>
        <end position="88"/>
    </location>
</feature>
<reference evidence="3" key="1">
    <citation type="submission" date="2015-03" db="EMBL/GenBank/DDBJ databases">
        <authorList>
            <person name="Nijsse Bart"/>
        </authorList>
    </citation>
    <scope>NUCLEOTIDE SEQUENCE [LARGE SCALE GENOMIC DNA]</scope>
</reference>
<gene>
    <name evidence="2" type="ORF">SpAn4DRAFT_1301</name>
</gene>
<dbReference type="AlphaFoldDB" id="A0A0U1KSE5"/>
<keyword evidence="1" id="KW-0472">Membrane</keyword>
<evidence type="ECO:0000313" key="3">
    <source>
        <dbReference type="Proteomes" id="UP000049855"/>
    </source>
</evidence>
<dbReference type="RefSeq" id="WP_021169069.1">
    <property type="nucleotide sequence ID" value="NZ_CTRP01000003.1"/>
</dbReference>
<feature type="transmembrane region" description="Helical" evidence="1">
    <location>
        <begin position="151"/>
        <end position="178"/>
    </location>
</feature>
<keyword evidence="1" id="KW-1133">Transmembrane helix</keyword>
<dbReference type="Proteomes" id="UP000049855">
    <property type="component" value="Unassembled WGS sequence"/>
</dbReference>
<organism evidence="2 3">
    <name type="scientific">Sporomusa ovata</name>
    <dbReference type="NCBI Taxonomy" id="2378"/>
    <lineage>
        <taxon>Bacteria</taxon>
        <taxon>Bacillati</taxon>
        <taxon>Bacillota</taxon>
        <taxon>Negativicutes</taxon>
        <taxon>Selenomonadales</taxon>
        <taxon>Sporomusaceae</taxon>
        <taxon>Sporomusa</taxon>
    </lineage>
</organism>
<protein>
    <submittedName>
        <fullName evidence="2">Core component Dace_2067 of predicted ECF transporter</fullName>
    </submittedName>
</protein>
<feature type="transmembrane region" description="Helical" evidence="1">
    <location>
        <begin position="94"/>
        <end position="114"/>
    </location>
</feature>
<accession>A0A0U1KSE5</accession>
<keyword evidence="3" id="KW-1185">Reference proteome</keyword>
<keyword evidence="1" id="KW-0812">Transmembrane</keyword>
<evidence type="ECO:0000256" key="1">
    <source>
        <dbReference type="SAM" id="Phobius"/>
    </source>
</evidence>
<evidence type="ECO:0000313" key="2">
    <source>
        <dbReference type="EMBL" id="CQR70332.1"/>
    </source>
</evidence>
<name>A0A0U1KSE5_9FIRM</name>